<proteinExistence type="predicted"/>
<evidence type="ECO:0000313" key="1">
    <source>
        <dbReference type="EMBL" id="SOZ61486.1"/>
    </source>
</evidence>
<dbReference type="EMBL" id="OFTH01000023">
    <property type="protein sequence ID" value="SOZ61486.1"/>
    <property type="molecule type" value="Genomic_DNA"/>
</dbReference>
<name>A0A375E5S9_9BURK</name>
<sequence>MPTQWLDASWLELRTFRMSRRIPCYQRFAGSSSGLY</sequence>
<dbReference type="AlphaFoldDB" id="A0A375E5S9"/>
<gene>
    <name evidence="1" type="ORF">CBM2613_A30002</name>
</gene>
<accession>A0A375E5S9</accession>
<dbReference type="Proteomes" id="UP000256952">
    <property type="component" value="Chromosome CBM2613_a"/>
</dbReference>
<organism evidence="1">
    <name type="scientific">Cupriavidus taiwanensis</name>
    <dbReference type="NCBI Taxonomy" id="164546"/>
    <lineage>
        <taxon>Bacteria</taxon>
        <taxon>Pseudomonadati</taxon>
        <taxon>Pseudomonadota</taxon>
        <taxon>Betaproteobacteria</taxon>
        <taxon>Burkholderiales</taxon>
        <taxon>Burkholderiaceae</taxon>
        <taxon>Cupriavidus</taxon>
    </lineage>
</organism>
<reference evidence="1" key="1">
    <citation type="submission" date="2018-01" db="EMBL/GenBank/DDBJ databases">
        <authorList>
            <person name="Clerissi C."/>
        </authorList>
    </citation>
    <scope>NUCLEOTIDE SEQUENCE</scope>
    <source>
        <strain evidence="1">Cupriavidus taiwanensis STM 8556</strain>
    </source>
</reference>
<protein>
    <submittedName>
        <fullName evidence="1">Uncharacterized protein</fullName>
    </submittedName>
</protein>
<comment type="caution">
    <text evidence="1">The sequence shown here is derived from an EMBL/GenBank/DDBJ whole genome shotgun (WGS) entry which is preliminary data.</text>
</comment>